<reference evidence="2 3" key="1">
    <citation type="submission" date="2024-01" db="EMBL/GenBank/DDBJ databases">
        <title>Multi-omics insights into the function and evolution of sodium benzoate biodegradation pathways in Benzoatithermus flavus gen. nov., sp. nov. from hot spring.</title>
        <authorList>
            <person name="Hu C.-J."/>
            <person name="Li W.-J."/>
        </authorList>
    </citation>
    <scope>NUCLEOTIDE SEQUENCE [LARGE SCALE GENOMIC DNA]</scope>
    <source>
        <strain evidence="2 3">SYSU G07066</strain>
    </source>
</reference>
<protein>
    <submittedName>
        <fullName evidence="2">Rrf2 family transcriptional regulator</fullName>
    </submittedName>
</protein>
<dbReference type="NCBIfam" id="TIGR00738">
    <property type="entry name" value="rrf2_super"/>
    <property type="match status" value="1"/>
</dbReference>
<dbReference type="PROSITE" id="PS51197">
    <property type="entry name" value="HTH_RRF2_2"/>
    <property type="match status" value="1"/>
</dbReference>
<dbReference type="Proteomes" id="UP001375743">
    <property type="component" value="Unassembled WGS sequence"/>
</dbReference>
<accession>A0ABU8XTF6</accession>
<comment type="caution">
    <text evidence="2">The sequence shown here is derived from an EMBL/GenBank/DDBJ whole genome shotgun (WGS) entry which is preliminary data.</text>
</comment>
<dbReference type="InterPro" id="IPR036388">
    <property type="entry name" value="WH-like_DNA-bd_sf"/>
</dbReference>
<sequence>MLSQKAKYALRALMMLAEAAPEELVLVQEIAERQNVPKKFLELILLELKRHGFVFSQRGRGGGYCLARPADTITFGQVIRAMDGPLAPLPCASVTGYRRCADCADERTCTIRKVMRRVRDAMADILDKTTLADVRGGRVDEDLLATVA</sequence>
<dbReference type="InterPro" id="IPR000944">
    <property type="entry name" value="Tscrpt_reg_Rrf2"/>
</dbReference>
<name>A0ABU8XTF6_9PROT</name>
<evidence type="ECO:0000313" key="3">
    <source>
        <dbReference type="Proteomes" id="UP001375743"/>
    </source>
</evidence>
<dbReference type="Gene3D" id="1.10.10.10">
    <property type="entry name" value="Winged helix-like DNA-binding domain superfamily/Winged helix DNA-binding domain"/>
    <property type="match status" value="1"/>
</dbReference>
<keyword evidence="3" id="KW-1185">Reference proteome</keyword>
<proteinExistence type="predicted"/>
<evidence type="ECO:0000256" key="1">
    <source>
        <dbReference type="ARBA" id="ARBA00023125"/>
    </source>
</evidence>
<dbReference type="InterPro" id="IPR036390">
    <property type="entry name" value="WH_DNA-bd_sf"/>
</dbReference>
<gene>
    <name evidence="2" type="ORF">U1T56_15115</name>
</gene>
<dbReference type="PANTHER" id="PTHR33221">
    <property type="entry name" value="WINGED HELIX-TURN-HELIX TRANSCRIPTIONAL REGULATOR, RRF2 FAMILY"/>
    <property type="match status" value="1"/>
</dbReference>
<dbReference type="RefSeq" id="WP_418160337.1">
    <property type="nucleotide sequence ID" value="NZ_JBBLZC010000015.1"/>
</dbReference>
<dbReference type="SUPFAM" id="SSF46785">
    <property type="entry name" value="Winged helix' DNA-binding domain"/>
    <property type="match status" value="1"/>
</dbReference>
<dbReference type="EMBL" id="JBBLZC010000015">
    <property type="protein sequence ID" value="MEK0084485.1"/>
    <property type="molecule type" value="Genomic_DNA"/>
</dbReference>
<evidence type="ECO:0000313" key="2">
    <source>
        <dbReference type="EMBL" id="MEK0084485.1"/>
    </source>
</evidence>
<dbReference type="PANTHER" id="PTHR33221:SF5">
    <property type="entry name" value="HTH-TYPE TRANSCRIPTIONAL REGULATOR ISCR"/>
    <property type="match status" value="1"/>
</dbReference>
<dbReference type="Pfam" id="PF02082">
    <property type="entry name" value="Rrf2"/>
    <property type="match status" value="1"/>
</dbReference>
<keyword evidence="1" id="KW-0238">DNA-binding</keyword>
<organism evidence="2 3">
    <name type="scientific">Benzoatithermus flavus</name>
    <dbReference type="NCBI Taxonomy" id="3108223"/>
    <lineage>
        <taxon>Bacteria</taxon>
        <taxon>Pseudomonadati</taxon>
        <taxon>Pseudomonadota</taxon>
        <taxon>Alphaproteobacteria</taxon>
        <taxon>Geminicoccales</taxon>
        <taxon>Geminicoccaceae</taxon>
        <taxon>Benzoatithermus</taxon>
    </lineage>
</organism>